<evidence type="ECO:0008006" key="3">
    <source>
        <dbReference type="Google" id="ProtNLM"/>
    </source>
</evidence>
<proteinExistence type="predicted"/>
<name>A0AAV4Z1Y7_9HYPH</name>
<gene>
    <name evidence="1" type="ORF">OICFNHDK_0530</name>
</gene>
<evidence type="ECO:0000313" key="2">
    <source>
        <dbReference type="Proteomes" id="UP001055307"/>
    </source>
</evidence>
<dbReference type="Proteomes" id="UP001055307">
    <property type="component" value="Unassembled WGS sequence"/>
</dbReference>
<organism evidence="1 2">
    <name type="scientific">Methylobacterium bullatum</name>
    <dbReference type="NCBI Taxonomy" id="570505"/>
    <lineage>
        <taxon>Bacteria</taxon>
        <taxon>Pseudomonadati</taxon>
        <taxon>Pseudomonadota</taxon>
        <taxon>Alphaproteobacteria</taxon>
        <taxon>Hyphomicrobiales</taxon>
        <taxon>Methylobacteriaceae</taxon>
        <taxon>Methylobacterium</taxon>
    </lineage>
</organism>
<keyword evidence="2" id="KW-1185">Reference proteome</keyword>
<dbReference type="AlphaFoldDB" id="A0AAV4Z1Y7"/>
<sequence length="124" mass="14297">MLPHVTLTLARGPDFPDGSVDRGYEIDAPLDADGQLDPALWLEQRVHCRVRRFWLGEPNRDGRLVHRQGGFGGGTWLIDYDDRTTDDDEPGYRLGSHRFIKGEYVSIRDDDTMRTFRVSHVRRS</sequence>
<comment type="caution">
    <text evidence="1">The sequence shown here is derived from an EMBL/GenBank/DDBJ whole genome shotgun (WGS) entry which is preliminary data.</text>
</comment>
<dbReference type="RefSeq" id="WP_147830658.1">
    <property type="nucleotide sequence ID" value="NZ_BPQF01000003.1"/>
</dbReference>
<evidence type="ECO:0000313" key="1">
    <source>
        <dbReference type="EMBL" id="GJD38090.1"/>
    </source>
</evidence>
<protein>
    <recommendedName>
        <fullName evidence="3">FHA domain-containing protein</fullName>
    </recommendedName>
</protein>
<dbReference type="EMBL" id="BPQF01000003">
    <property type="protein sequence ID" value="GJD38090.1"/>
    <property type="molecule type" value="Genomic_DNA"/>
</dbReference>
<reference evidence="1" key="1">
    <citation type="journal article" date="2016" name="Front. Microbiol.">
        <title>Genome Sequence of the Piezophilic, Mesophilic Sulfate-Reducing Bacterium Desulfovibrio indicus J2T.</title>
        <authorList>
            <person name="Cao J."/>
            <person name="Maignien L."/>
            <person name="Shao Z."/>
            <person name="Alain K."/>
            <person name="Jebbar M."/>
        </authorList>
    </citation>
    <scope>NUCLEOTIDE SEQUENCE</scope>
    <source>
        <strain evidence="1">DSM 21893</strain>
    </source>
</reference>
<reference evidence="1" key="2">
    <citation type="submission" date="2021-08" db="EMBL/GenBank/DDBJ databases">
        <authorList>
            <person name="Tani A."/>
            <person name="Ola A."/>
            <person name="Ogura Y."/>
            <person name="Katsura K."/>
            <person name="Hayashi T."/>
        </authorList>
    </citation>
    <scope>NUCLEOTIDE SEQUENCE</scope>
    <source>
        <strain evidence="1">DSM 21893</strain>
    </source>
</reference>
<accession>A0AAV4Z1Y7</accession>